<protein>
    <submittedName>
        <fullName evidence="1">Uncharacterized protein</fullName>
    </submittedName>
</protein>
<evidence type="ECO:0000313" key="1">
    <source>
        <dbReference type="EMBL" id="MBH0775025.1"/>
    </source>
</evidence>
<evidence type="ECO:0000313" key="2">
    <source>
        <dbReference type="Proteomes" id="UP000655751"/>
    </source>
</evidence>
<dbReference type="AlphaFoldDB" id="A0A931MYH4"/>
<name>A0A931MYH4_9NOCA</name>
<keyword evidence="2" id="KW-1185">Reference proteome</keyword>
<proteinExistence type="predicted"/>
<organism evidence="1 2">
    <name type="scientific">Nocardia bovistercoris</name>
    <dbReference type="NCBI Taxonomy" id="2785916"/>
    <lineage>
        <taxon>Bacteria</taxon>
        <taxon>Bacillati</taxon>
        <taxon>Actinomycetota</taxon>
        <taxon>Actinomycetes</taxon>
        <taxon>Mycobacteriales</taxon>
        <taxon>Nocardiaceae</taxon>
        <taxon>Nocardia</taxon>
    </lineage>
</organism>
<accession>A0A931MYH4</accession>
<dbReference type="EMBL" id="JADMLG010000001">
    <property type="protein sequence ID" value="MBH0775025.1"/>
    <property type="molecule type" value="Genomic_DNA"/>
</dbReference>
<dbReference type="RefSeq" id="WP_196147352.1">
    <property type="nucleotide sequence ID" value="NZ_JADMLG010000001.1"/>
</dbReference>
<sequence>MIYTAVLPAQAAAGADVTALAGVYAPVFYSGDTVTDIEIVAPPAYSTVTGATTNNVTISVRQVRAGAVIQTFGSVTTTSGVNLVAEVPISAPITAQPVFLPGDVIDVHMHQNGAGQAIGAGLWVCVYVS</sequence>
<gene>
    <name evidence="1" type="ORF">IT779_01830</name>
</gene>
<dbReference type="Proteomes" id="UP000655751">
    <property type="component" value="Unassembled WGS sequence"/>
</dbReference>
<reference evidence="1" key="1">
    <citation type="submission" date="2020-11" db="EMBL/GenBank/DDBJ databases">
        <title>Nocardia NEAU-351.nov., a novel actinomycete isolated from the cow dung.</title>
        <authorList>
            <person name="Zhang X."/>
        </authorList>
    </citation>
    <scope>NUCLEOTIDE SEQUENCE</scope>
    <source>
        <strain evidence="1">NEAU-351</strain>
    </source>
</reference>
<comment type="caution">
    <text evidence="1">The sequence shown here is derived from an EMBL/GenBank/DDBJ whole genome shotgun (WGS) entry which is preliminary data.</text>
</comment>